<keyword evidence="2" id="KW-1185">Reference proteome</keyword>
<accession>A0ABR8Z6I8</accession>
<sequence>MTAIRLQNLSVCLYAGFKPANSLPTELETQIRPAIEIAKRLHAIKAIVLWIMVPPENLPDEEILDFAERNQLEDYIAEDEKLILESPRNDEEARNLIGWKFENAWPLAWYFGYKEPDFTGEMMTGVQMQEILNDHACPLDENIEDWIKKRDVISEEKLRKKEDLFYCIHNAVRSAQMGRKTVPENFDPIANGGVIHERGHALTWMLSNGVSWNDMDLST</sequence>
<protein>
    <submittedName>
        <fullName evidence="1">DUF4272 domain-containing protein</fullName>
    </submittedName>
</protein>
<name>A0ABR8Z6I8_9FLAO</name>
<evidence type="ECO:0000313" key="2">
    <source>
        <dbReference type="Proteomes" id="UP000637299"/>
    </source>
</evidence>
<dbReference type="RefSeq" id="WP_191734663.1">
    <property type="nucleotide sequence ID" value="NZ_JACYFS010000001.1"/>
</dbReference>
<organism evidence="1 2">
    <name type="scientific">Chryseobacterium caseinilyticum</name>
    <dbReference type="NCBI Taxonomy" id="2771428"/>
    <lineage>
        <taxon>Bacteria</taxon>
        <taxon>Pseudomonadati</taxon>
        <taxon>Bacteroidota</taxon>
        <taxon>Flavobacteriia</taxon>
        <taxon>Flavobacteriales</taxon>
        <taxon>Weeksellaceae</taxon>
        <taxon>Chryseobacterium group</taxon>
        <taxon>Chryseobacterium</taxon>
    </lineage>
</organism>
<proteinExistence type="predicted"/>
<comment type="caution">
    <text evidence="1">The sequence shown here is derived from an EMBL/GenBank/DDBJ whole genome shotgun (WGS) entry which is preliminary data.</text>
</comment>
<dbReference type="InterPro" id="IPR025368">
    <property type="entry name" value="DUF4272"/>
</dbReference>
<evidence type="ECO:0000313" key="1">
    <source>
        <dbReference type="EMBL" id="MBD8080817.1"/>
    </source>
</evidence>
<dbReference type="EMBL" id="JACYFS010000001">
    <property type="protein sequence ID" value="MBD8080817.1"/>
    <property type="molecule type" value="Genomic_DNA"/>
</dbReference>
<dbReference type="Proteomes" id="UP000637299">
    <property type="component" value="Unassembled WGS sequence"/>
</dbReference>
<gene>
    <name evidence="1" type="ORF">IC610_00105</name>
</gene>
<dbReference type="Pfam" id="PF14094">
    <property type="entry name" value="DUF4272"/>
    <property type="match status" value="1"/>
</dbReference>
<reference evidence="1 2" key="1">
    <citation type="submission" date="2020-09" db="EMBL/GenBank/DDBJ databases">
        <title>Genome seq and assembly of Chryseobacterium sp.</title>
        <authorList>
            <person name="Chhetri G."/>
        </authorList>
    </citation>
    <scope>NUCLEOTIDE SEQUENCE [LARGE SCALE GENOMIC DNA]</scope>
    <source>
        <strain evidence="1 2">GCR10</strain>
    </source>
</reference>